<evidence type="ECO:0000313" key="2">
    <source>
        <dbReference type="Proteomes" id="UP000275256"/>
    </source>
</evidence>
<name>A0A3M0G583_9ACTN</name>
<dbReference type="AlphaFoldDB" id="A0A3M0G583"/>
<protein>
    <submittedName>
        <fullName evidence="1">Uncharacterized protein</fullName>
    </submittedName>
</protein>
<proteinExistence type="predicted"/>
<reference evidence="1 2" key="1">
    <citation type="submission" date="2018-10" db="EMBL/GenBank/DDBJ databases">
        <title>Tessaracoccus antarcticuss sp. nov., isolated from sediment.</title>
        <authorList>
            <person name="Zhou L.Y."/>
            <person name="Du Z.J."/>
        </authorList>
    </citation>
    <scope>NUCLEOTIDE SEQUENCE [LARGE SCALE GENOMIC DNA]</scope>
    <source>
        <strain evidence="1 2">JDX10</strain>
    </source>
</reference>
<gene>
    <name evidence="1" type="ORF">EAX62_10940</name>
</gene>
<dbReference type="Proteomes" id="UP000275256">
    <property type="component" value="Unassembled WGS sequence"/>
</dbReference>
<evidence type="ECO:0000313" key="1">
    <source>
        <dbReference type="EMBL" id="RMB60190.1"/>
    </source>
</evidence>
<organism evidence="1 2">
    <name type="scientific">Tessaracoccus antarcticus</name>
    <dbReference type="NCBI Taxonomy" id="2479848"/>
    <lineage>
        <taxon>Bacteria</taxon>
        <taxon>Bacillati</taxon>
        <taxon>Actinomycetota</taxon>
        <taxon>Actinomycetes</taxon>
        <taxon>Propionibacteriales</taxon>
        <taxon>Propionibacteriaceae</taxon>
        <taxon>Tessaracoccus</taxon>
    </lineage>
</organism>
<keyword evidence="2" id="KW-1185">Reference proteome</keyword>
<dbReference type="EMBL" id="REFW01000002">
    <property type="protein sequence ID" value="RMB60190.1"/>
    <property type="molecule type" value="Genomic_DNA"/>
</dbReference>
<accession>A0A3M0G583</accession>
<dbReference type="RefSeq" id="WP_121901670.1">
    <property type="nucleotide sequence ID" value="NZ_REFW01000002.1"/>
</dbReference>
<sequence length="76" mass="8086">METFGLTTSEALDVMEDALASINDEQRLSLSGPELVVLVGWIDELQNRIASLVGVLTDEATRAQESSASPAHVSPC</sequence>
<comment type="caution">
    <text evidence="1">The sequence shown here is derived from an EMBL/GenBank/DDBJ whole genome shotgun (WGS) entry which is preliminary data.</text>
</comment>